<reference evidence="2" key="1">
    <citation type="submission" date="2015-11" db="EMBL/GenBank/DDBJ databases">
        <title>De novo transcriptome assembly of four potential Pierce s Disease insect vectors from Arizona vineyards.</title>
        <authorList>
            <person name="Tassone E.E."/>
        </authorList>
    </citation>
    <scope>NUCLEOTIDE SEQUENCE</scope>
</reference>
<feature type="compositionally biased region" description="Low complexity" evidence="1">
    <location>
        <begin position="137"/>
        <end position="148"/>
    </location>
</feature>
<evidence type="ECO:0000313" key="2">
    <source>
        <dbReference type="EMBL" id="JAT34167.1"/>
    </source>
</evidence>
<organism evidence="2">
    <name type="scientific">Graphocephala atropunctata</name>
    <dbReference type="NCBI Taxonomy" id="36148"/>
    <lineage>
        <taxon>Eukaryota</taxon>
        <taxon>Metazoa</taxon>
        <taxon>Ecdysozoa</taxon>
        <taxon>Arthropoda</taxon>
        <taxon>Hexapoda</taxon>
        <taxon>Insecta</taxon>
        <taxon>Pterygota</taxon>
        <taxon>Neoptera</taxon>
        <taxon>Paraneoptera</taxon>
        <taxon>Hemiptera</taxon>
        <taxon>Auchenorrhyncha</taxon>
        <taxon>Membracoidea</taxon>
        <taxon>Cicadellidae</taxon>
        <taxon>Cicadellinae</taxon>
        <taxon>Cicadellini</taxon>
        <taxon>Graphocephala</taxon>
    </lineage>
</organism>
<gene>
    <name evidence="2" type="ORF">g.25793</name>
</gene>
<protein>
    <submittedName>
        <fullName evidence="2">Uncharacterized protein</fullName>
    </submittedName>
</protein>
<dbReference type="EMBL" id="GEBQ01005810">
    <property type="protein sequence ID" value="JAT34167.1"/>
    <property type="molecule type" value="Transcribed_RNA"/>
</dbReference>
<proteinExistence type="predicted"/>
<sequence length="220" mass="23862">MSLSPQSSRRRGGSGGSTLVRARQNVETLEHQTQANVLLAFKLSMVSGNGVSSHTHTLRPSYKPFRKMADIGVQVDDLSSLGEPTEVTFAEVNTSTEYNTSAEISTAAEINTSSEIAELDNSSSVTSSSHQYHRPLSVESSTSSSSSEATEKRKPLTNQEDVDAIFVQQSAPDEDLSAELALNNNDRTELDGIVLLEKDESNCGLDCVYFTMRCCECTIL</sequence>
<dbReference type="AlphaFoldDB" id="A0A1B6ME08"/>
<name>A0A1B6ME08_9HEMI</name>
<feature type="region of interest" description="Disordered" evidence="1">
    <location>
        <begin position="118"/>
        <end position="161"/>
    </location>
</feature>
<evidence type="ECO:0000256" key="1">
    <source>
        <dbReference type="SAM" id="MobiDB-lite"/>
    </source>
</evidence>
<accession>A0A1B6ME08</accession>